<dbReference type="Gene3D" id="6.10.250.690">
    <property type="match status" value="1"/>
</dbReference>
<evidence type="ECO:0000256" key="2">
    <source>
        <dbReference type="ARBA" id="ARBA00023125"/>
    </source>
</evidence>
<dbReference type="CDD" id="cd00383">
    <property type="entry name" value="trans_reg_C"/>
    <property type="match status" value="1"/>
</dbReference>
<dbReference type="RefSeq" id="WP_110313063.1">
    <property type="nucleotide sequence ID" value="NZ_QJKC01000003.1"/>
</dbReference>
<dbReference type="InterPro" id="IPR036388">
    <property type="entry name" value="WH-like_DNA-bd_sf"/>
</dbReference>
<dbReference type="PROSITE" id="PS50110">
    <property type="entry name" value="RESPONSE_REGULATORY"/>
    <property type="match status" value="1"/>
</dbReference>
<dbReference type="SMART" id="SM00448">
    <property type="entry name" value="REC"/>
    <property type="match status" value="1"/>
</dbReference>
<accession>A0A318JHI2</accession>
<dbReference type="InterPro" id="IPR011006">
    <property type="entry name" value="CheY-like_superfamily"/>
</dbReference>
<dbReference type="GO" id="GO:0032993">
    <property type="term" value="C:protein-DNA complex"/>
    <property type="evidence" value="ECO:0007669"/>
    <property type="project" value="TreeGrafter"/>
</dbReference>
<dbReference type="PANTHER" id="PTHR48111">
    <property type="entry name" value="REGULATOR OF RPOS"/>
    <property type="match status" value="1"/>
</dbReference>
<dbReference type="Proteomes" id="UP000248395">
    <property type="component" value="Unassembled WGS sequence"/>
</dbReference>
<dbReference type="GO" id="GO:0006355">
    <property type="term" value="P:regulation of DNA-templated transcription"/>
    <property type="evidence" value="ECO:0007669"/>
    <property type="project" value="InterPro"/>
</dbReference>
<dbReference type="Pfam" id="PF00072">
    <property type="entry name" value="Response_reg"/>
    <property type="match status" value="1"/>
</dbReference>
<dbReference type="AlphaFoldDB" id="A0A318JHI2"/>
<evidence type="ECO:0000313" key="8">
    <source>
        <dbReference type="EMBL" id="PXX50039.1"/>
    </source>
</evidence>
<organism evidence="8 9">
    <name type="scientific">Aquitalea magnusonii</name>
    <dbReference type="NCBI Taxonomy" id="332411"/>
    <lineage>
        <taxon>Bacteria</taxon>
        <taxon>Pseudomonadati</taxon>
        <taxon>Pseudomonadota</taxon>
        <taxon>Betaproteobacteria</taxon>
        <taxon>Neisseriales</taxon>
        <taxon>Chromobacteriaceae</taxon>
        <taxon>Aquitalea</taxon>
    </lineage>
</organism>
<dbReference type="SUPFAM" id="SSF46894">
    <property type="entry name" value="C-terminal effector domain of the bipartite response regulators"/>
    <property type="match status" value="1"/>
</dbReference>
<evidence type="ECO:0000256" key="3">
    <source>
        <dbReference type="ARBA" id="ARBA00023163"/>
    </source>
</evidence>
<gene>
    <name evidence="8" type="ORF">DFR38_103219</name>
</gene>
<name>A0A318JHI2_9NEIS</name>
<keyword evidence="1" id="KW-0805">Transcription regulation</keyword>
<keyword evidence="9" id="KW-1185">Reference proteome</keyword>
<keyword evidence="4" id="KW-0597">Phosphoprotein</keyword>
<dbReference type="SUPFAM" id="SSF52172">
    <property type="entry name" value="CheY-like"/>
    <property type="match status" value="1"/>
</dbReference>
<feature type="DNA-binding region" description="OmpR/PhoB-type" evidence="5">
    <location>
        <begin position="131"/>
        <end position="227"/>
    </location>
</feature>
<dbReference type="GO" id="GO:0000976">
    <property type="term" value="F:transcription cis-regulatory region binding"/>
    <property type="evidence" value="ECO:0007669"/>
    <property type="project" value="TreeGrafter"/>
</dbReference>
<dbReference type="Gene3D" id="3.40.50.2300">
    <property type="match status" value="1"/>
</dbReference>
<dbReference type="OrthoDB" id="9802426at2"/>
<keyword evidence="2 5" id="KW-0238">DNA-binding</keyword>
<dbReference type="Gene3D" id="1.10.10.10">
    <property type="entry name" value="Winged helix-like DNA-binding domain superfamily/Winged helix DNA-binding domain"/>
    <property type="match status" value="1"/>
</dbReference>
<evidence type="ECO:0000256" key="1">
    <source>
        <dbReference type="ARBA" id="ARBA00023015"/>
    </source>
</evidence>
<dbReference type="GO" id="GO:0005829">
    <property type="term" value="C:cytosol"/>
    <property type="evidence" value="ECO:0007669"/>
    <property type="project" value="TreeGrafter"/>
</dbReference>
<evidence type="ECO:0000256" key="4">
    <source>
        <dbReference type="PROSITE-ProRule" id="PRU00169"/>
    </source>
</evidence>
<dbReference type="InterPro" id="IPR001789">
    <property type="entry name" value="Sig_transdc_resp-reg_receiver"/>
</dbReference>
<comment type="caution">
    <text evidence="8">The sequence shown here is derived from an EMBL/GenBank/DDBJ whole genome shotgun (WGS) entry which is preliminary data.</text>
</comment>
<dbReference type="SMART" id="SM00862">
    <property type="entry name" value="Trans_reg_C"/>
    <property type="match status" value="1"/>
</dbReference>
<evidence type="ECO:0000259" key="6">
    <source>
        <dbReference type="PROSITE" id="PS50110"/>
    </source>
</evidence>
<protein>
    <submittedName>
        <fullName evidence="8">Two-component system OmpR family response regulator</fullName>
    </submittedName>
</protein>
<dbReference type="PROSITE" id="PS51755">
    <property type="entry name" value="OMPR_PHOB"/>
    <property type="match status" value="1"/>
</dbReference>
<proteinExistence type="predicted"/>
<dbReference type="InterPro" id="IPR001867">
    <property type="entry name" value="OmpR/PhoB-type_DNA-bd"/>
</dbReference>
<feature type="domain" description="Response regulatory" evidence="6">
    <location>
        <begin position="2"/>
        <end position="116"/>
    </location>
</feature>
<feature type="domain" description="OmpR/PhoB-type" evidence="7">
    <location>
        <begin position="131"/>
        <end position="227"/>
    </location>
</feature>
<reference evidence="8 9" key="1">
    <citation type="submission" date="2018-05" db="EMBL/GenBank/DDBJ databases">
        <title>Genomic Encyclopedia of Type Strains, Phase IV (KMG-IV): sequencing the most valuable type-strain genomes for metagenomic binning, comparative biology and taxonomic classification.</title>
        <authorList>
            <person name="Goeker M."/>
        </authorList>
    </citation>
    <scope>NUCLEOTIDE SEQUENCE [LARGE SCALE GENOMIC DNA]</scope>
    <source>
        <strain evidence="8 9">DSM 25134</strain>
    </source>
</reference>
<keyword evidence="3" id="KW-0804">Transcription</keyword>
<dbReference type="InterPro" id="IPR039420">
    <property type="entry name" value="WalR-like"/>
</dbReference>
<dbReference type="EMBL" id="QJKC01000003">
    <property type="protein sequence ID" value="PXX50039.1"/>
    <property type="molecule type" value="Genomic_DNA"/>
</dbReference>
<dbReference type="InterPro" id="IPR016032">
    <property type="entry name" value="Sig_transdc_resp-reg_C-effctor"/>
</dbReference>
<dbReference type="PANTHER" id="PTHR48111:SF67">
    <property type="entry name" value="TRANSCRIPTIONAL REGULATORY PROTEIN TCTD"/>
    <property type="match status" value="1"/>
</dbReference>
<dbReference type="Pfam" id="PF00486">
    <property type="entry name" value="Trans_reg_C"/>
    <property type="match status" value="1"/>
</dbReference>
<dbReference type="GO" id="GO:0000156">
    <property type="term" value="F:phosphorelay response regulator activity"/>
    <property type="evidence" value="ECO:0007669"/>
    <property type="project" value="TreeGrafter"/>
</dbReference>
<evidence type="ECO:0000256" key="5">
    <source>
        <dbReference type="PROSITE-ProRule" id="PRU01091"/>
    </source>
</evidence>
<evidence type="ECO:0000313" key="9">
    <source>
        <dbReference type="Proteomes" id="UP000248395"/>
    </source>
</evidence>
<sequence length="231" mass="25431">MKLFLAEDDAVLADALLTRLTQLGFEVSHRSDGLAAQQLLLSESFDAVILDIGLPGQDGLKVLRHVRVHQPALPILLLTALDSMEDRVAGLDAGADDYLVKPFDFPELEARIRALLRRQRASDTVRDELQREELQFGPLRLDRSAQRAWAGAQPLELSARELELLFILMSQAEKVLSKEQISAALSGEGEEIGSNAVEVYVHRLRKKLDGSGVGIRAVRGLGYLLMLAADD</sequence>
<feature type="modified residue" description="4-aspartylphosphate" evidence="4">
    <location>
        <position position="51"/>
    </location>
</feature>
<evidence type="ECO:0000259" key="7">
    <source>
        <dbReference type="PROSITE" id="PS51755"/>
    </source>
</evidence>